<keyword evidence="10" id="KW-1185">Reference proteome</keyword>
<keyword evidence="5 8" id="KW-0804">Transcription</keyword>
<dbReference type="PANTHER" id="PTHR28580">
    <property type="entry name" value="GENERAL TRANSCRIPTION FACTOR IIH SUBUNIT 5"/>
    <property type="match status" value="1"/>
</dbReference>
<comment type="similarity">
    <text evidence="2 8">Belongs to the TFB5 family.</text>
</comment>
<dbReference type="EMBL" id="QJNS01000196">
    <property type="protein sequence ID" value="RYO83112.1"/>
    <property type="molecule type" value="Genomic_DNA"/>
</dbReference>
<dbReference type="PANTHER" id="PTHR28580:SF1">
    <property type="entry name" value="GENERAL TRANSCRIPTION FACTOR IIH SUBUNIT 5"/>
    <property type="match status" value="1"/>
</dbReference>
<comment type="subunit">
    <text evidence="8">Component of the 7-subunit TFIIH core complex.</text>
</comment>
<dbReference type="Pfam" id="PF06331">
    <property type="entry name" value="Tfb5"/>
    <property type="match status" value="1"/>
</dbReference>
<evidence type="ECO:0000256" key="8">
    <source>
        <dbReference type="RuleBase" id="RU368032"/>
    </source>
</evidence>
<comment type="subcellular location">
    <subcellularLocation>
        <location evidence="1 8">Nucleus</location>
    </subcellularLocation>
</comment>
<evidence type="ECO:0000313" key="10">
    <source>
        <dbReference type="Proteomes" id="UP000294003"/>
    </source>
</evidence>
<name>A0ABY0H6R2_9PEZI</name>
<proteinExistence type="inferred from homology"/>
<evidence type="ECO:0000313" key="9">
    <source>
        <dbReference type="EMBL" id="RYO83112.1"/>
    </source>
</evidence>
<accession>A0ABY0H6R2</accession>
<keyword evidence="3 8" id="KW-0227">DNA damage</keyword>
<dbReference type="SMART" id="SM01395">
    <property type="entry name" value="Tbf5"/>
    <property type="match status" value="1"/>
</dbReference>
<evidence type="ECO:0000256" key="4">
    <source>
        <dbReference type="ARBA" id="ARBA00023015"/>
    </source>
</evidence>
<evidence type="ECO:0000256" key="7">
    <source>
        <dbReference type="ARBA" id="ARBA00023242"/>
    </source>
</evidence>
<protein>
    <recommendedName>
        <fullName evidence="8">General transcription and DNA repair factor IIH subunit TFB5</fullName>
    </recommendedName>
</protein>
<comment type="caution">
    <text evidence="9">The sequence shown here is derived from an EMBL/GenBank/DDBJ whole genome shotgun (WGS) entry which is preliminary data.</text>
</comment>
<organism evidence="9 10">
    <name type="scientific">Monosporascus cannonballus</name>
    <dbReference type="NCBI Taxonomy" id="155416"/>
    <lineage>
        <taxon>Eukaryota</taxon>
        <taxon>Fungi</taxon>
        <taxon>Dikarya</taxon>
        <taxon>Ascomycota</taxon>
        <taxon>Pezizomycotina</taxon>
        <taxon>Sordariomycetes</taxon>
        <taxon>Xylariomycetidae</taxon>
        <taxon>Xylariales</taxon>
        <taxon>Xylariales incertae sedis</taxon>
        <taxon>Monosporascus</taxon>
    </lineage>
</organism>
<keyword evidence="4 8" id="KW-0805">Transcription regulation</keyword>
<dbReference type="InterPro" id="IPR009400">
    <property type="entry name" value="TFIIH_TTDA/Tfb5"/>
</dbReference>
<gene>
    <name evidence="9" type="ORF">DL762_006280</name>
</gene>
<keyword evidence="6 8" id="KW-0234">DNA repair</keyword>
<dbReference type="SUPFAM" id="SSF142897">
    <property type="entry name" value="TFB5-like"/>
    <property type="match status" value="1"/>
</dbReference>
<reference evidence="9 10" key="1">
    <citation type="submission" date="2018-06" db="EMBL/GenBank/DDBJ databases">
        <title>Complete Genomes of Monosporascus.</title>
        <authorList>
            <person name="Robinson A.J."/>
            <person name="Natvig D.O."/>
        </authorList>
    </citation>
    <scope>NUCLEOTIDE SEQUENCE [LARGE SCALE GENOMIC DNA]</scope>
    <source>
        <strain evidence="9 10">CBS 609.92</strain>
    </source>
</reference>
<comment type="function">
    <text evidence="8">In NER, TFIIH acts by opening DNA around the lesion to allow the excision of the damaged oligonucleotide and its replacement by a new DNA fragment. In transcription, TFIIH has an essential role in transcription initiation. When the pre-initiation complex (PIC) has been established, TFIIH is required for promoter opening and promoter escape.</text>
</comment>
<evidence type="ECO:0000256" key="1">
    <source>
        <dbReference type="ARBA" id="ARBA00004123"/>
    </source>
</evidence>
<evidence type="ECO:0000256" key="6">
    <source>
        <dbReference type="ARBA" id="ARBA00023204"/>
    </source>
</evidence>
<dbReference type="InterPro" id="IPR035935">
    <property type="entry name" value="TFB5-like_sf"/>
</dbReference>
<sequence length="84" mass="9475">MSEKRSKGNVVAVRGVLVECDPSIKSIILNLDHESNAYVIEDLDETHLLVKENTLQELKAKLEDRLKETVPVVENDSDSDRDVK</sequence>
<evidence type="ECO:0000256" key="3">
    <source>
        <dbReference type="ARBA" id="ARBA00022763"/>
    </source>
</evidence>
<keyword evidence="7 8" id="KW-0539">Nucleus</keyword>
<evidence type="ECO:0000256" key="5">
    <source>
        <dbReference type="ARBA" id="ARBA00023163"/>
    </source>
</evidence>
<evidence type="ECO:0000256" key="2">
    <source>
        <dbReference type="ARBA" id="ARBA00007470"/>
    </source>
</evidence>
<dbReference type="Gene3D" id="3.30.70.1220">
    <property type="entry name" value="TFB5-like"/>
    <property type="match status" value="1"/>
</dbReference>
<dbReference type="Proteomes" id="UP000294003">
    <property type="component" value="Unassembled WGS sequence"/>
</dbReference>